<dbReference type="VEuPathDB" id="FungiDB:TRICI_003408"/>
<comment type="similarity">
    <text evidence="2 8">Belongs to the peptidase M76 family.</text>
</comment>
<dbReference type="Proteomes" id="UP000761534">
    <property type="component" value="Unassembled WGS sequence"/>
</dbReference>
<organism evidence="9 10">
    <name type="scientific">Trichomonascus ciferrii</name>
    <dbReference type="NCBI Taxonomy" id="44093"/>
    <lineage>
        <taxon>Eukaryota</taxon>
        <taxon>Fungi</taxon>
        <taxon>Dikarya</taxon>
        <taxon>Ascomycota</taxon>
        <taxon>Saccharomycotina</taxon>
        <taxon>Dipodascomycetes</taxon>
        <taxon>Dipodascales</taxon>
        <taxon>Trichomonascaceae</taxon>
        <taxon>Trichomonascus</taxon>
        <taxon>Trichomonascus ciferrii complex</taxon>
    </lineage>
</organism>
<protein>
    <recommendedName>
        <fullName evidence="3 8">Mitochondrial inner membrane protease ATP23</fullName>
        <ecNumber evidence="8">3.4.24.-</ecNumber>
    </recommendedName>
</protein>
<keyword evidence="5 8" id="KW-0479">Metal-binding</keyword>
<dbReference type="PANTHER" id="PTHR21711">
    <property type="entry name" value="MITOCHONDRIAL INNER MEMBRANE PROTEASE"/>
    <property type="match status" value="1"/>
</dbReference>
<dbReference type="GO" id="GO:0034982">
    <property type="term" value="P:mitochondrial protein processing"/>
    <property type="evidence" value="ECO:0007669"/>
    <property type="project" value="TreeGrafter"/>
</dbReference>
<proteinExistence type="inferred from homology"/>
<keyword evidence="7 8" id="KW-0482">Metalloprotease</keyword>
<keyword evidence="8" id="KW-0999">Mitochondrion inner membrane</keyword>
<dbReference type="GO" id="GO:0004222">
    <property type="term" value="F:metalloendopeptidase activity"/>
    <property type="evidence" value="ECO:0007669"/>
    <property type="project" value="InterPro"/>
</dbReference>
<dbReference type="GO" id="GO:0005743">
    <property type="term" value="C:mitochondrial inner membrane"/>
    <property type="evidence" value="ECO:0007669"/>
    <property type="project" value="UniProtKB-SubCell"/>
</dbReference>
<evidence type="ECO:0000256" key="6">
    <source>
        <dbReference type="ARBA" id="ARBA00022801"/>
    </source>
</evidence>
<gene>
    <name evidence="9" type="ORF">TRICI_003408</name>
</gene>
<comment type="subcellular location">
    <subcellularLocation>
        <location evidence="1 8">Mitochondrion inner membrane</location>
        <topology evidence="1 8">Peripheral membrane protein</topology>
        <orientation evidence="1 8">Intermembrane side</orientation>
    </subcellularLocation>
</comment>
<dbReference type="GO" id="GO:0033615">
    <property type="term" value="P:mitochondrial proton-transporting ATP synthase complex assembly"/>
    <property type="evidence" value="ECO:0007669"/>
    <property type="project" value="TreeGrafter"/>
</dbReference>
<name>A0A642V590_9ASCO</name>
<evidence type="ECO:0000313" key="9">
    <source>
        <dbReference type="EMBL" id="KAA8912690.1"/>
    </source>
</evidence>
<evidence type="ECO:0000256" key="1">
    <source>
        <dbReference type="ARBA" id="ARBA00004137"/>
    </source>
</evidence>
<dbReference type="EMBL" id="SWFS01000248">
    <property type="protein sequence ID" value="KAA8912690.1"/>
    <property type="molecule type" value="Genomic_DNA"/>
</dbReference>
<sequence>MSENEKSGNGEEAQRALHGFKWLLRTIPYKTGIGLSEEAKKEYEADIPKRLNEIACKRCEENKEWVLKYSPIVRFMSEQIHKVGGNISEKTVICDHCDELKAGGFNPELGILICQNRVFNRLKFEDTLAHEMVHAYDHCKFEVDWMNLRHHACSEIRASTLSGECRAMNQIVRNGIWKFDRGLQNCVKRRATLSVRGNPNCQSDEQAAKVVNEVFDSCFHDTRPFDEIYK</sequence>
<accession>A0A642V590</accession>
<evidence type="ECO:0000256" key="2">
    <source>
        <dbReference type="ARBA" id="ARBA00009915"/>
    </source>
</evidence>
<dbReference type="InterPro" id="IPR019165">
    <property type="entry name" value="Peptidase_M76_ATP23"/>
</dbReference>
<evidence type="ECO:0000256" key="8">
    <source>
        <dbReference type="RuleBase" id="RU364057"/>
    </source>
</evidence>
<evidence type="ECO:0000256" key="3">
    <source>
        <dbReference type="ARBA" id="ARBA00014615"/>
    </source>
</evidence>
<keyword evidence="8" id="KW-0472">Membrane</keyword>
<keyword evidence="4 8" id="KW-0645">Protease</keyword>
<evidence type="ECO:0000256" key="7">
    <source>
        <dbReference type="ARBA" id="ARBA00023049"/>
    </source>
</evidence>
<comment type="caution">
    <text evidence="9">The sequence shown here is derived from an EMBL/GenBank/DDBJ whole genome shotgun (WGS) entry which is preliminary data.</text>
</comment>
<dbReference type="Pfam" id="PF09768">
    <property type="entry name" value="Peptidase_M76"/>
    <property type="match status" value="1"/>
</dbReference>
<evidence type="ECO:0000256" key="4">
    <source>
        <dbReference type="ARBA" id="ARBA00022670"/>
    </source>
</evidence>
<keyword evidence="6 8" id="KW-0378">Hydrolase</keyword>
<evidence type="ECO:0000313" key="10">
    <source>
        <dbReference type="Proteomes" id="UP000761534"/>
    </source>
</evidence>
<dbReference type="OrthoDB" id="285308at2759"/>
<comment type="function">
    <text evidence="8">Has a dual role in the assembly of mitochondrial ATPase.</text>
</comment>
<dbReference type="EC" id="3.4.24.-" evidence="8"/>
<dbReference type="PANTHER" id="PTHR21711:SF0">
    <property type="entry name" value="MITOCHONDRIAL INNER MEMBRANE PROTEASE ATP23 HOMOLOG"/>
    <property type="match status" value="1"/>
</dbReference>
<keyword evidence="10" id="KW-1185">Reference proteome</keyword>
<evidence type="ECO:0000256" key="5">
    <source>
        <dbReference type="ARBA" id="ARBA00022723"/>
    </source>
</evidence>
<dbReference type="GO" id="GO:0046872">
    <property type="term" value="F:metal ion binding"/>
    <property type="evidence" value="ECO:0007669"/>
    <property type="project" value="UniProtKB-KW"/>
</dbReference>
<keyword evidence="8" id="KW-0496">Mitochondrion</keyword>
<reference evidence="9" key="1">
    <citation type="journal article" date="2019" name="G3 (Bethesda)">
        <title>Genome Assemblies of Two Rare Opportunistic Yeast Pathogens: Diutina rugosa (syn. Candida rugosa) and Trichomonascus ciferrii (syn. Candida ciferrii).</title>
        <authorList>
            <person name="Mixao V."/>
            <person name="Saus E."/>
            <person name="Hansen A.P."/>
            <person name="Lass-Florl C."/>
            <person name="Gabaldon T."/>
        </authorList>
    </citation>
    <scope>NUCLEOTIDE SEQUENCE</scope>
    <source>
        <strain evidence="9">CBS 4856</strain>
    </source>
</reference>
<dbReference type="AlphaFoldDB" id="A0A642V590"/>